<name>A0ABU8B5E9_9BRAD</name>
<organism evidence="1 2">
    <name type="scientific">Bradyrhizobium algeriense</name>
    <dbReference type="NCBI Taxonomy" id="634784"/>
    <lineage>
        <taxon>Bacteria</taxon>
        <taxon>Pseudomonadati</taxon>
        <taxon>Pseudomonadota</taxon>
        <taxon>Alphaproteobacteria</taxon>
        <taxon>Hyphomicrobiales</taxon>
        <taxon>Nitrobacteraceae</taxon>
        <taxon>Bradyrhizobium</taxon>
    </lineage>
</organism>
<protein>
    <submittedName>
        <fullName evidence="1">Uncharacterized protein</fullName>
    </submittedName>
</protein>
<reference evidence="1 2" key="1">
    <citation type="submission" date="2024-02" db="EMBL/GenBank/DDBJ databases">
        <title>Adaptive strategies in a cosmopolitan and abundant soil bacterium.</title>
        <authorList>
            <person name="Carini P."/>
        </authorList>
    </citation>
    <scope>NUCLEOTIDE SEQUENCE [LARGE SCALE GENOMIC DNA]</scope>
    <source>
        <strain evidence="1 2">AZCC 1608</strain>
    </source>
</reference>
<comment type="caution">
    <text evidence="1">The sequence shown here is derived from an EMBL/GenBank/DDBJ whole genome shotgun (WGS) entry which is preliminary data.</text>
</comment>
<evidence type="ECO:0000313" key="2">
    <source>
        <dbReference type="Proteomes" id="UP001364224"/>
    </source>
</evidence>
<gene>
    <name evidence="1" type="ORF">V1286_001283</name>
</gene>
<dbReference type="Proteomes" id="UP001364224">
    <property type="component" value="Unassembled WGS sequence"/>
</dbReference>
<dbReference type="RefSeq" id="WP_334478291.1">
    <property type="nucleotide sequence ID" value="NZ_JAZHRV010000001.1"/>
</dbReference>
<keyword evidence="2" id="KW-1185">Reference proteome</keyword>
<evidence type="ECO:0000313" key="1">
    <source>
        <dbReference type="EMBL" id="MEH2553754.1"/>
    </source>
</evidence>
<sequence length="98" mass="11066">MQHQDRLSFITDDQAEQMGADVAMQFMLATLFQLLSEMADDPRGFRTDVHSELTDLVASYKLPPMPEDTERKVRAAAGKILDGIMMRSFEQNGVRKSS</sequence>
<proteinExistence type="predicted"/>
<dbReference type="EMBL" id="JAZHRV010000001">
    <property type="protein sequence ID" value="MEH2553754.1"/>
    <property type="molecule type" value="Genomic_DNA"/>
</dbReference>
<accession>A0ABU8B5E9</accession>